<name>A0A2A4I8G9_9SPHN</name>
<evidence type="ECO:0000313" key="1">
    <source>
        <dbReference type="EMBL" id="PCG14785.1"/>
    </source>
</evidence>
<keyword evidence="2" id="KW-1185">Reference proteome</keyword>
<evidence type="ECO:0000313" key="2">
    <source>
        <dbReference type="Proteomes" id="UP000218323"/>
    </source>
</evidence>
<organism evidence="1 2">
    <name type="scientific">Sphingomonas adhaesiva</name>
    <dbReference type="NCBI Taxonomy" id="28212"/>
    <lineage>
        <taxon>Bacteria</taxon>
        <taxon>Pseudomonadati</taxon>
        <taxon>Pseudomonadota</taxon>
        <taxon>Alphaproteobacteria</taxon>
        <taxon>Sphingomonadales</taxon>
        <taxon>Sphingomonadaceae</taxon>
        <taxon>Sphingomonas</taxon>
    </lineage>
</organism>
<sequence>MKKDLTITTGVAAALLLSGCGGQRDEWTAQRDTAVCTDRAGNRVPDDRCDRRSATGHGGGFLWYYLGRNRAIPAYGERATGGSWSRPAGSTFYRAPASTAMTRAAAVSRGGFGSSAHRFGSIHA</sequence>
<dbReference type="Proteomes" id="UP000218323">
    <property type="component" value="Unassembled WGS sequence"/>
</dbReference>
<reference evidence="1 2" key="1">
    <citation type="submission" date="2017-09" db="EMBL/GenBank/DDBJ databases">
        <title>Sphingomonas adhaesiva DSM 7418, whole genome shotgun sequence.</title>
        <authorList>
            <person name="Feng G."/>
            <person name="Zhu H."/>
        </authorList>
    </citation>
    <scope>NUCLEOTIDE SEQUENCE [LARGE SCALE GENOMIC DNA]</scope>
    <source>
        <strain evidence="1 2">DSM 7418</strain>
    </source>
</reference>
<comment type="caution">
    <text evidence="1">The sequence shown here is derived from an EMBL/GenBank/DDBJ whole genome shotgun (WGS) entry which is preliminary data.</text>
</comment>
<proteinExistence type="predicted"/>
<accession>A0A2A4I8G9</accession>
<dbReference type="PROSITE" id="PS51257">
    <property type="entry name" value="PROKAR_LIPOPROTEIN"/>
    <property type="match status" value="1"/>
</dbReference>
<dbReference type="RefSeq" id="WP_066710960.1">
    <property type="nucleotide sequence ID" value="NZ_JBHIWA010000064.1"/>
</dbReference>
<evidence type="ECO:0008006" key="3">
    <source>
        <dbReference type="Google" id="ProtNLM"/>
    </source>
</evidence>
<gene>
    <name evidence="1" type="ORF">COA07_08280</name>
</gene>
<dbReference type="AlphaFoldDB" id="A0A2A4I8G9"/>
<dbReference type="EMBL" id="NWVC01000003">
    <property type="protein sequence ID" value="PCG14785.1"/>
    <property type="molecule type" value="Genomic_DNA"/>
</dbReference>
<protein>
    <recommendedName>
        <fullName evidence="3">Lipoprotein</fullName>
    </recommendedName>
</protein>